<evidence type="ECO:0000256" key="1">
    <source>
        <dbReference type="ARBA" id="ARBA00000500"/>
    </source>
</evidence>
<comment type="catalytic activity">
    <reaction evidence="1">
        <text>alpha,alpha-trehalose 6-phosphate + H2O = alpha,alpha-trehalose + phosphate</text>
        <dbReference type="Rhea" id="RHEA:23420"/>
        <dbReference type="ChEBI" id="CHEBI:15377"/>
        <dbReference type="ChEBI" id="CHEBI:16551"/>
        <dbReference type="ChEBI" id="CHEBI:43474"/>
        <dbReference type="ChEBI" id="CHEBI:58429"/>
        <dbReference type="EC" id="3.1.3.12"/>
    </reaction>
</comment>
<accession>A0AA38FD36</accession>
<name>A0AA38FD36_TAXCH</name>
<evidence type="ECO:0000313" key="5">
    <source>
        <dbReference type="Proteomes" id="UP000824469"/>
    </source>
</evidence>
<feature type="non-terminal residue" evidence="4">
    <location>
        <position position="208"/>
    </location>
</feature>
<sequence>FCRTLKRKQGIQLVADMCLAQTTNEIARVGVFFHINLKCIKAEGSSIGLIMFEQIMSSATFKQIAVFLDYDGPLSPIVDDPEKAFMSAEVYDFVQLAEIYYAGSHGMDIMAPARSFNGSKNCYTRTRDNEVLEIRPLIKWHKGDALEFLLESLDLSNSSDVIPLYIGDDRTDEDPVKVLKARGRGFSILVSSVPTETNASYSLRDPSE</sequence>
<comment type="cofactor">
    <cofactor evidence="2">
        <name>a divalent metal cation</name>
        <dbReference type="ChEBI" id="CHEBI:60240"/>
    </cofactor>
</comment>
<dbReference type="InterPro" id="IPR023214">
    <property type="entry name" value="HAD_sf"/>
</dbReference>
<dbReference type="OMA" id="WCHADID"/>
<dbReference type="Proteomes" id="UP000824469">
    <property type="component" value="Unassembled WGS sequence"/>
</dbReference>
<organism evidence="4 5">
    <name type="scientific">Taxus chinensis</name>
    <name type="common">Chinese yew</name>
    <name type="synonym">Taxus wallichiana var. chinensis</name>
    <dbReference type="NCBI Taxonomy" id="29808"/>
    <lineage>
        <taxon>Eukaryota</taxon>
        <taxon>Viridiplantae</taxon>
        <taxon>Streptophyta</taxon>
        <taxon>Embryophyta</taxon>
        <taxon>Tracheophyta</taxon>
        <taxon>Spermatophyta</taxon>
        <taxon>Pinopsida</taxon>
        <taxon>Pinidae</taxon>
        <taxon>Conifers II</taxon>
        <taxon>Cupressales</taxon>
        <taxon>Taxaceae</taxon>
        <taxon>Taxus</taxon>
    </lineage>
</organism>
<keyword evidence="5" id="KW-1185">Reference proteome</keyword>
<proteinExistence type="predicted"/>
<comment type="caution">
    <text evidence="4">The sequence shown here is derived from an EMBL/GenBank/DDBJ whole genome shotgun (WGS) entry which is preliminary data.</text>
</comment>
<dbReference type="PANTHER" id="PTHR43768:SF3">
    <property type="entry name" value="TREHALOSE 6-PHOSPHATE PHOSPHATASE"/>
    <property type="match status" value="1"/>
</dbReference>
<dbReference type="InterPro" id="IPR044651">
    <property type="entry name" value="OTSB-like"/>
</dbReference>
<dbReference type="GO" id="GO:0005992">
    <property type="term" value="P:trehalose biosynthetic process"/>
    <property type="evidence" value="ECO:0007669"/>
    <property type="project" value="InterPro"/>
</dbReference>
<dbReference type="PANTHER" id="PTHR43768">
    <property type="entry name" value="TREHALOSE 6-PHOSPHATE PHOSPHATASE"/>
    <property type="match status" value="1"/>
</dbReference>
<dbReference type="InterPro" id="IPR003337">
    <property type="entry name" value="Trehalose_PPase"/>
</dbReference>
<evidence type="ECO:0000256" key="3">
    <source>
        <dbReference type="ARBA" id="ARBA00022801"/>
    </source>
</evidence>
<dbReference type="EMBL" id="JAHRHJ020000010">
    <property type="protein sequence ID" value="KAH9298178.1"/>
    <property type="molecule type" value="Genomic_DNA"/>
</dbReference>
<dbReference type="InterPro" id="IPR036412">
    <property type="entry name" value="HAD-like_sf"/>
</dbReference>
<evidence type="ECO:0000313" key="4">
    <source>
        <dbReference type="EMBL" id="KAH9298178.1"/>
    </source>
</evidence>
<feature type="non-terminal residue" evidence="4">
    <location>
        <position position="1"/>
    </location>
</feature>
<dbReference type="AlphaFoldDB" id="A0AA38FD36"/>
<keyword evidence="3" id="KW-0378">Hydrolase</keyword>
<dbReference type="SUPFAM" id="SSF56784">
    <property type="entry name" value="HAD-like"/>
    <property type="match status" value="1"/>
</dbReference>
<evidence type="ECO:0000256" key="2">
    <source>
        <dbReference type="ARBA" id="ARBA00001968"/>
    </source>
</evidence>
<gene>
    <name evidence="4" type="ORF">KI387_029860</name>
</gene>
<reference evidence="4 5" key="1">
    <citation type="journal article" date="2021" name="Nat. Plants">
        <title>The Taxus genome provides insights into paclitaxel biosynthesis.</title>
        <authorList>
            <person name="Xiong X."/>
            <person name="Gou J."/>
            <person name="Liao Q."/>
            <person name="Li Y."/>
            <person name="Zhou Q."/>
            <person name="Bi G."/>
            <person name="Li C."/>
            <person name="Du R."/>
            <person name="Wang X."/>
            <person name="Sun T."/>
            <person name="Guo L."/>
            <person name="Liang H."/>
            <person name="Lu P."/>
            <person name="Wu Y."/>
            <person name="Zhang Z."/>
            <person name="Ro D.K."/>
            <person name="Shang Y."/>
            <person name="Huang S."/>
            <person name="Yan J."/>
        </authorList>
    </citation>
    <scope>NUCLEOTIDE SEQUENCE [LARGE SCALE GENOMIC DNA]</scope>
    <source>
        <strain evidence="4">Ta-2019</strain>
    </source>
</reference>
<dbReference type="GO" id="GO:0004805">
    <property type="term" value="F:trehalose-phosphatase activity"/>
    <property type="evidence" value="ECO:0007669"/>
    <property type="project" value="UniProtKB-EC"/>
</dbReference>
<protein>
    <recommendedName>
        <fullName evidence="6">Trehalose 6-phosphate phosphatase</fullName>
    </recommendedName>
</protein>
<dbReference type="Pfam" id="PF02358">
    <property type="entry name" value="Trehalose_PPase"/>
    <property type="match status" value="1"/>
</dbReference>
<evidence type="ECO:0008006" key="6">
    <source>
        <dbReference type="Google" id="ProtNLM"/>
    </source>
</evidence>
<dbReference type="Gene3D" id="3.40.50.1000">
    <property type="entry name" value="HAD superfamily/HAD-like"/>
    <property type="match status" value="1"/>
</dbReference>